<feature type="domain" description="Protein kinase" evidence="6">
    <location>
        <begin position="1"/>
        <end position="136"/>
    </location>
</feature>
<name>A0AAE2C101_9LAMI</name>
<evidence type="ECO:0000256" key="3">
    <source>
        <dbReference type="ARBA" id="ARBA00022741"/>
    </source>
</evidence>
<keyword evidence="8" id="KW-1185">Reference proteome</keyword>
<dbReference type="SUPFAM" id="SSF56112">
    <property type="entry name" value="Protein kinase-like (PK-like)"/>
    <property type="match status" value="1"/>
</dbReference>
<protein>
    <submittedName>
        <fullName evidence="7">Mitogen-activated protein kinase kinase</fullName>
    </submittedName>
</protein>
<dbReference type="InterPro" id="IPR050538">
    <property type="entry name" value="MAP_kinase_kinase_kinase"/>
</dbReference>
<dbReference type="GO" id="GO:0005524">
    <property type="term" value="F:ATP binding"/>
    <property type="evidence" value="ECO:0007669"/>
    <property type="project" value="UniProtKB-KW"/>
</dbReference>
<keyword evidence="4 7" id="KW-0418">Kinase</keyword>
<evidence type="ECO:0000256" key="2">
    <source>
        <dbReference type="ARBA" id="ARBA00022679"/>
    </source>
</evidence>
<dbReference type="AlphaFoldDB" id="A0AAE2C101"/>
<dbReference type="Proteomes" id="UP001289374">
    <property type="component" value="Unassembled WGS sequence"/>
</dbReference>
<dbReference type="PANTHER" id="PTHR48016:SF56">
    <property type="entry name" value="MAPKK KINASE"/>
    <property type="match status" value="1"/>
</dbReference>
<dbReference type="InterPro" id="IPR011009">
    <property type="entry name" value="Kinase-like_dom_sf"/>
</dbReference>
<comment type="caution">
    <text evidence="7">The sequence shown here is derived from an EMBL/GenBank/DDBJ whole genome shotgun (WGS) entry which is preliminary data.</text>
</comment>
<proteinExistence type="inferred from homology"/>
<accession>A0AAE2C101</accession>
<evidence type="ECO:0000313" key="8">
    <source>
        <dbReference type="Proteomes" id="UP001289374"/>
    </source>
</evidence>
<sequence>MEEGSLKNVNFCLESSLANIYHKANPLCVLCATSAAKDMHNRDVRPENFLFNSKGDVKLAEFGMFMFSSGLEMGFATVVSVIRGEQPTKAPLSASKEFRYFVACCLHKDPSKRWTAEQLLHHVFVLQNCSSSSCCN</sequence>
<dbReference type="PROSITE" id="PS50011">
    <property type="entry name" value="PROTEIN_KINASE_DOM"/>
    <property type="match status" value="1"/>
</dbReference>
<evidence type="ECO:0000256" key="5">
    <source>
        <dbReference type="ARBA" id="ARBA00022840"/>
    </source>
</evidence>
<gene>
    <name evidence="7" type="ORF">Sango_0839100</name>
</gene>
<organism evidence="7 8">
    <name type="scientific">Sesamum angolense</name>
    <dbReference type="NCBI Taxonomy" id="2727404"/>
    <lineage>
        <taxon>Eukaryota</taxon>
        <taxon>Viridiplantae</taxon>
        <taxon>Streptophyta</taxon>
        <taxon>Embryophyta</taxon>
        <taxon>Tracheophyta</taxon>
        <taxon>Spermatophyta</taxon>
        <taxon>Magnoliopsida</taxon>
        <taxon>eudicotyledons</taxon>
        <taxon>Gunneridae</taxon>
        <taxon>Pentapetalae</taxon>
        <taxon>asterids</taxon>
        <taxon>lamiids</taxon>
        <taxon>Lamiales</taxon>
        <taxon>Pedaliaceae</taxon>
        <taxon>Sesamum</taxon>
    </lineage>
</organism>
<dbReference type="GO" id="GO:0004672">
    <property type="term" value="F:protein kinase activity"/>
    <property type="evidence" value="ECO:0007669"/>
    <property type="project" value="InterPro"/>
</dbReference>
<dbReference type="Gene3D" id="1.10.510.10">
    <property type="entry name" value="Transferase(Phosphotransferase) domain 1"/>
    <property type="match status" value="1"/>
</dbReference>
<reference evidence="7" key="1">
    <citation type="submission" date="2020-06" db="EMBL/GenBank/DDBJ databases">
        <authorList>
            <person name="Li T."/>
            <person name="Hu X."/>
            <person name="Zhang T."/>
            <person name="Song X."/>
            <person name="Zhang H."/>
            <person name="Dai N."/>
            <person name="Sheng W."/>
            <person name="Hou X."/>
            <person name="Wei L."/>
        </authorList>
    </citation>
    <scope>NUCLEOTIDE SEQUENCE</scope>
    <source>
        <strain evidence="7">K16</strain>
        <tissue evidence="7">Leaf</tissue>
    </source>
</reference>
<reference evidence="7" key="2">
    <citation type="journal article" date="2024" name="Plant">
        <title>Genomic evolution and insights into agronomic trait innovations of Sesamum species.</title>
        <authorList>
            <person name="Miao H."/>
            <person name="Wang L."/>
            <person name="Qu L."/>
            <person name="Liu H."/>
            <person name="Sun Y."/>
            <person name="Le M."/>
            <person name="Wang Q."/>
            <person name="Wei S."/>
            <person name="Zheng Y."/>
            <person name="Lin W."/>
            <person name="Duan Y."/>
            <person name="Cao H."/>
            <person name="Xiong S."/>
            <person name="Wang X."/>
            <person name="Wei L."/>
            <person name="Li C."/>
            <person name="Ma Q."/>
            <person name="Ju M."/>
            <person name="Zhao R."/>
            <person name="Li G."/>
            <person name="Mu C."/>
            <person name="Tian Q."/>
            <person name="Mei H."/>
            <person name="Zhang T."/>
            <person name="Gao T."/>
            <person name="Zhang H."/>
        </authorList>
    </citation>
    <scope>NUCLEOTIDE SEQUENCE</scope>
    <source>
        <strain evidence="7">K16</strain>
    </source>
</reference>
<keyword evidence="2" id="KW-0808">Transferase</keyword>
<keyword evidence="5" id="KW-0067">ATP-binding</keyword>
<dbReference type="InterPro" id="IPR000719">
    <property type="entry name" value="Prot_kinase_dom"/>
</dbReference>
<evidence type="ECO:0000256" key="4">
    <source>
        <dbReference type="ARBA" id="ARBA00022777"/>
    </source>
</evidence>
<dbReference type="PANTHER" id="PTHR48016">
    <property type="entry name" value="MAP KINASE KINASE KINASE SSK2-RELATED-RELATED"/>
    <property type="match status" value="1"/>
</dbReference>
<evidence type="ECO:0000256" key="1">
    <source>
        <dbReference type="ARBA" id="ARBA00006529"/>
    </source>
</evidence>
<dbReference type="EMBL" id="JACGWL010000004">
    <property type="protein sequence ID" value="KAK4404705.1"/>
    <property type="molecule type" value="Genomic_DNA"/>
</dbReference>
<keyword evidence="3" id="KW-0547">Nucleotide-binding</keyword>
<evidence type="ECO:0000259" key="6">
    <source>
        <dbReference type="PROSITE" id="PS50011"/>
    </source>
</evidence>
<comment type="similarity">
    <text evidence="1">Belongs to the protein kinase superfamily. STE Ser/Thr protein kinase family. MAP kinase kinase kinase subfamily.</text>
</comment>
<evidence type="ECO:0000313" key="7">
    <source>
        <dbReference type="EMBL" id="KAK4404705.1"/>
    </source>
</evidence>